<dbReference type="PANTHER" id="PTHR21139:SF42">
    <property type="entry name" value="TRIOSEPHOSPHATE ISOMERASE"/>
    <property type="match status" value="1"/>
</dbReference>
<reference evidence="9" key="1">
    <citation type="submission" date="2017-09" db="EMBL/GenBank/DDBJ databases">
        <title>Depth-based differentiation of microbial function through sediment-hosted aquifers and enrichment of novel symbionts in the deep terrestrial subsurface.</title>
        <authorList>
            <person name="Probst A.J."/>
            <person name="Ladd B."/>
            <person name="Jarett J.K."/>
            <person name="Geller-Mcgrath D.E."/>
            <person name="Sieber C.M.K."/>
            <person name="Emerson J.B."/>
            <person name="Anantharaman K."/>
            <person name="Thomas B.C."/>
            <person name="Malmstrom R."/>
            <person name="Stieglmeier M."/>
            <person name="Klingl A."/>
            <person name="Woyke T."/>
            <person name="Ryan C.M."/>
            <person name="Banfield J.F."/>
        </authorList>
    </citation>
    <scope>NUCLEOTIDE SEQUENCE [LARGE SCALE GENOMIC DNA]</scope>
</reference>
<dbReference type="GO" id="GO:0005829">
    <property type="term" value="C:cytosol"/>
    <property type="evidence" value="ECO:0007669"/>
    <property type="project" value="TreeGrafter"/>
</dbReference>
<dbReference type="PANTHER" id="PTHR21139">
    <property type="entry name" value="TRIOSEPHOSPHATE ISOMERASE"/>
    <property type="match status" value="1"/>
</dbReference>
<comment type="subunit">
    <text evidence="6 7">Homodimer.</text>
</comment>
<dbReference type="GO" id="GO:0004807">
    <property type="term" value="F:triose-phosphate isomerase activity"/>
    <property type="evidence" value="ECO:0007669"/>
    <property type="project" value="UniProtKB-UniRule"/>
</dbReference>
<dbReference type="InterPro" id="IPR000652">
    <property type="entry name" value="Triosephosphate_isomerase"/>
</dbReference>
<comment type="caution">
    <text evidence="8">The sequence shown here is derived from an EMBL/GenBank/DDBJ whole genome shotgun (WGS) entry which is preliminary data.</text>
</comment>
<evidence type="ECO:0000256" key="5">
    <source>
        <dbReference type="ARBA" id="ARBA00023235"/>
    </source>
</evidence>
<dbReference type="SUPFAM" id="SSF51351">
    <property type="entry name" value="Triosephosphate isomerase (TIM)"/>
    <property type="match status" value="1"/>
</dbReference>
<accession>A0A2M7AW91</accession>
<protein>
    <recommendedName>
        <fullName evidence="6 7">Triosephosphate isomerase</fullName>
        <shortName evidence="6">TIM</shortName>
        <shortName evidence="6">TPI</shortName>
        <ecNumber evidence="6 7">5.3.1.1</ecNumber>
    </recommendedName>
    <alternativeName>
        <fullName evidence="6">Triose-phosphate isomerase</fullName>
    </alternativeName>
</protein>
<keyword evidence="3 6" id="KW-0963">Cytoplasm</keyword>
<comment type="pathway">
    <text evidence="6 7">Carbohydrate biosynthesis; gluconeogenesis.</text>
</comment>
<evidence type="ECO:0000313" key="9">
    <source>
        <dbReference type="Proteomes" id="UP000228775"/>
    </source>
</evidence>
<dbReference type="AlphaFoldDB" id="A0A2M7AW91"/>
<comment type="similarity">
    <text evidence="1 6 7">Belongs to the triosephosphate isomerase family.</text>
</comment>
<dbReference type="GO" id="GO:0006096">
    <property type="term" value="P:glycolytic process"/>
    <property type="evidence" value="ECO:0007669"/>
    <property type="project" value="UniProtKB-UniRule"/>
</dbReference>
<evidence type="ECO:0000256" key="7">
    <source>
        <dbReference type="RuleBase" id="RU363013"/>
    </source>
</evidence>
<dbReference type="CDD" id="cd00311">
    <property type="entry name" value="TIM"/>
    <property type="match status" value="1"/>
</dbReference>
<feature type="active site" description="Electrophile" evidence="6">
    <location>
        <position position="92"/>
    </location>
</feature>
<feature type="binding site" evidence="6">
    <location>
        <position position="211"/>
    </location>
    <ligand>
        <name>substrate</name>
    </ligand>
</feature>
<evidence type="ECO:0000256" key="6">
    <source>
        <dbReference type="HAMAP-Rule" id="MF_00147"/>
    </source>
</evidence>
<dbReference type="NCBIfam" id="TIGR00419">
    <property type="entry name" value="tim"/>
    <property type="match status" value="1"/>
</dbReference>
<dbReference type="EMBL" id="PEVY01000081">
    <property type="protein sequence ID" value="PIU74866.1"/>
    <property type="molecule type" value="Genomic_DNA"/>
</dbReference>
<feature type="active site" description="Proton acceptor" evidence="6">
    <location>
        <position position="162"/>
    </location>
</feature>
<dbReference type="UniPathway" id="UPA00109">
    <property type="reaction ID" value="UER00189"/>
</dbReference>
<comment type="function">
    <text evidence="6">Involved in the gluconeogenesis. Catalyzes stereospecifically the conversion of dihydroxyacetone phosphate (DHAP) to D-glyceraldehyde-3-phosphate (G3P).</text>
</comment>
<comment type="catalytic activity">
    <reaction evidence="6 7">
        <text>D-glyceraldehyde 3-phosphate = dihydroxyacetone phosphate</text>
        <dbReference type="Rhea" id="RHEA:18585"/>
        <dbReference type="ChEBI" id="CHEBI:57642"/>
        <dbReference type="ChEBI" id="CHEBI:59776"/>
        <dbReference type="EC" id="5.3.1.1"/>
    </reaction>
</comment>
<evidence type="ECO:0000256" key="4">
    <source>
        <dbReference type="ARBA" id="ARBA00023152"/>
    </source>
</evidence>
<dbReference type="GO" id="GO:0006094">
    <property type="term" value="P:gluconeogenesis"/>
    <property type="evidence" value="ECO:0007669"/>
    <property type="project" value="UniProtKB-UniRule"/>
</dbReference>
<dbReference type="GO" id="GO:0019563">
    <property type="term" value="P:glycerol catabolic process"/>
    <property type="evidence" value="ECO:0007669"/>
    <property type="project" value="TreeGrafter"/>
</dbReference>
<evidence type="ECO:0000256" key="3">
    <source>
        <dbReference type="ARBA" id="ARBA00022490"/>
    </source>
</evidence>
<keyword evidence="4 6" id="KW-0324">Glycolysis</keyword>
<evidence type="ECO:0000256" key="2">
    <source>
        <dbReference type="ARBA" id="ARBA00022432"/>
    </source>
</evidence>
<dbReference type="InterPro" id="IPR013785">
    <property type="entry name" value="Aldolase_TIM"/>
</dbReference>
<dbReference type="Gene3D" id="3.20.20.70">
    <property type="entry name" value="Aldolase class I"/>
    <property type="match status" value="1"/>
</dbReference>
<dbReference type="EC" id="5.3.1.1" evidence="6 7"/>
<dbReference type="PROSITE" id="PS51440">
    <property type="entry name" value="TIM_2"/>
    <property type="match status" value="1"/>
</dbReference>
<dbReference type="Proteomes" id="UP000228775">
    <property type="component" value="Unassembled WGS sequence"/>
</dbReference>
<gene>
    <name evidence="6" type="primary">tpiA</name>
    <name evidence="8" type="ORF">COS76_03840</name>
</gene>
<sequence>MEKYIIANWKMNPDDLVKAKSLLASVEIGLTDNDKKVVICPPVIFLRDLRQIVNKCQLGAQNVYFEKQGAFTGEISVGMLKDAGCDYVILGHSERRQYFGEADGAVNKKVLAVLASGMRPVVCLGEQERQAENIGEILKKQLTTILSGVAKQKLKEVVLVYEPIWAISTTPNSQPCLPDDALTVYLFLRKMLIQTYGQGAADKISILYGGSVGAKNAADYIQISQFNGFLVGSASLKSEEFIKIVKI</sequence>
<dbReference type="InterPro" id="IPR035990">
    <property type="entry name" value="TIM_sf"/>
</dbReference>
<dbReference type="GO" id="GO:0046166">
    <property type="term" value="P:glyceraldehyde-3-phosphate biosynthetic process"/>
    <property type="evidence" value="ECO:0007669"/>
    <property type="project" value="TreeGrafter"/>
</dbReference>
<organism evidence="8 9">
    <name type="scientific">Candidatus Portnoybacteria bacterium CG06_land_8_20_14_3_00_39_12</name>
    <dbReference type="NCBI Taxonomy" id="1974809"/>
    <lineage>
        <taxon>Bacteria</taxon>
        <taxon>Candidatus Portnoyibacteriota</taxon>
    </lineage>
</organism>
<dbReference type="HAMAP" id="MF_00147_B">
    <property type="entry name" value="TIM_B"/>
    <property type="match status" value="1"/>
</dbReference>
<evidence type="ECO:0000256" key="1">
    <source>
        <dbReference type="ARBA" id="ARBA00007422"/>
    </source>
</evidence>
<evidence type="ECO:0000313" key="8">
    <source>
        <dbReference type="EMBL" id="PIU74866.1"/>
    </source>
</evidence>
<dbReference type="UniPathway" id="UPA00138"/>
<comment type="caution">
    <text evidence="6">Lacks conserved residue(s) required for the propagation of feature annotation.</text>
</comment>
<dbReference type="InterPro" id="IPR022896">
    <property type="entry name" value="TrioseP_Isoase_bac/euk"/>
</dbReference>
<keyword evidence="5 6" id="KW-0413">Isomerase</keyword>
<proteinExistence type="inferred from homology"/>
<name>A0A2M7AW91_9BACT</name>
<comment type="subcellular location">
    <subcellularLocation>
        <location evidence="6 7">Cytoplasm</location>
    </subcellularLocation>
</comment>
<keyword evidence="2 6" id="KW-0312">Gluconeogenesis</keyword>
<feature type="binding site" evidence="6">
    <location>
        <begin position="8"/>
        <end position="10"/>
    </location>
    <ligand>
        <name>substrate</name>
    </ligand>
</feature>
<dbReference type="Pfam" id="PF00121">
    <property type="entry name" value="TIM"/>
    <property type="match status" value="1"/>
</dbReference>
<comment type="pathway">
    <text evidence="6 7">Carbohydrate degradation; glycolysis; D-glyceraldehyde 3-phosphate from glycerone phosphate: step 1/1.</text>
</comment>